<organism evidence="6 7">
    <name type="scientific">Niastella caeni</name>
    <dbReference type="NCBI Taxonomy" id="2569763"/>
    <lineage>
        <taxon>Bacteria</taxon>
        <taxon>Pseudomonadati</taxon>
        <taxon>Bacteroidota</taxon>
        <taxon>Chitinophagia</taxon>
        <taxon>Chitinophagales</taxon>
        <taxon>Chitinophagaceae</taxon>
        <taxon>Niastella</taxon>
    </lineage>
</organism>
<evidence type="ECO:0000313" key="7">
    <source>
        <dbReference type="Proteomes" id="UP000306918"/>
    </source>
</evidence>
<name>A0A4S8HUA6_9BACT</name>
<gene>
    <name evidence="6" type="ORF">FAM09_11935</name>
</gene>
<dbReference type="Gene3D" id="3.40.50.880">
    <property type="match status" value="1"/>
</dbReference>
<feature type="chain" id="PRO_5020276901" evidence="4">
    <location>
        <begin position="26"/>
        <end position="267"/>
    </location>
</feature>
<evidence type="ECO:0000256" key="3">
    <source>
        <dbReference type="ARBA" id="ARBA00038493"/>
    </source>
</evidence>
<dbReference type="CDD" id="cd03141">
    <property type="entry name" value="GATase1_Hsp31_like"/>
    <property type="match status" value="1"/>
</dbReference>
<dbReference type="PANTHER" id="PTHR48094">
    <property type="entry name" value="PROTEIN/NUCLEIC ACID DEGLYCASE DJ-1-RELATED"/>
    <property type="match status" value="1"/>
</dbReference>
<dbReference type="InterPro" id="IPR050325">
    <property type="entry name" value="Prot/Nucl_acid_deglycase"/>
</dbReference>
<dbReference type="EMBL" id="STFF01000003">
    <property type="protein sequence ID" value="THU39218.1"/>
    <property type="molecule type" value="Genomic_DNA"/>
</dbReference>
<dbReference type="GO" id="GO:0005737">
    <property type="term" value="C:cytoplasm"/>
    <property type="evidence" value="ECO:0007669"/>
    <property type="project" value="TreeGrafter"/>
</dbReference>
<sequence length="267" mass="29197">MKKIISIKPLTLLLSIFVISVTAFAQQSKATKKVIIVLSAADTWTRANGAKYPTGYWTEEFVDVHKEFVEAGYTVHIATPRAEQPTADPLSLEVKTVGTEKATFLKKYLASLSKTLSNPLSLDKINMQDYDAVIIPGGHGPVEDLYKDKDMGKVLFAAEKSKKIIGAVCHGQAALLSAFDNKGNWLFKGRNMTSFSDAEEIEFGTADNAPWLLASTLRKYGANYTCGKNWSEYIKVDGNLVTGQNPASSIPMAKAIIDILKESPSLQ</sequence>
<dbReference type="Pfam" id="PF01965">
    <property type="entry name" value="DJ-1_PfpI"/>
    <property type="match status" value="1"/>
</dbReference>
<feature type="signal peptide" evidence="4">
    <location>
        <begin position="1"/>
        <end position="25"/>
    </location>
</feature>
<protein>
    <submittedName>
        <fullName evidence="6">Type 1 glutamine amidotransferase domain-containing protein</fullName>
    </submittedName>
</protein>
<dbReference type="GO" id="GO:0019243">
    <property type="term" value="P:methylglyoxal catabolic process to D-lactate via S-lactoyl-glutathione"/>
    <property type="evidence" value="ECO:0007669"/>
    <property type="project" value="TreeGrafter"/>
</dbReference>
<keyword evidence="6" id="KW-0808">Transferase</keyword>
<evidence type="ECO:0000256" key="1">
    <source>
        <dbReference type="ARBA" id="ARBA00023016"/>
    </source>
</evidence>
<keyword evidence="6" id="KW-0315">Glutamine amidotransferase</keyword>
<keyword evidence="2" id="KW-0456">Lyase</keyword>
<evidence type="ECO:0000256" key="2">
    <source>
        <dbReference type="ARBA" id="ARBA00023239"/>
    </source>
</evidence>
<evidence type="ECO:0000313" key="6">
    <source>
        <dbReference type="EMBL" id="THU39218.1"/>
    </source>
</evidence>
<dbReference type="PANTHER" id="PTHR48094:SF11">
    <property type="entry name" value="GLUTATHIONE-INDEPENDENT GLYOXALASE HSP31-RELATED"/>
    <property type="match status" value="1"/>
</dbReference>
<keyword evidence="4" id="KW-0732">Signal</keyword>
<dbReference type="OrthoDB" id="9792284at2"/>
<dbReference type="InterPro" id="IPR002818">
    <property type="entry name" value="DJ-1/PfpI"/>
</dbReference>
<dbReference type="InterPro" id="IPR029062">
    <property type="entry name" value="Class_I_gatase-like"/>
</dbReference>
<proteinExistence type="inferred from homology"/>
<dbReference type="GO" id="GO:0016740">
    <property type="term" value="F:transferase activity"/>
    <property type="evidence" value="ECO:0007669"/>
    <property type="project" value="UniProtKB-KW"/>
</dbReference>
<keyword evidence="7" id="KW-1185">Reference proteome</keyword>
<evidence type="ECO:0000259" key="5">
    <source>
        <dbReference type="Pfam" id="PF01965"/>
    </source>
</evidence>
<feature type="domain" description="DJ-1/PfpI" evidence="5">
    <location>
        <begin position="68"/>
        <end position="257"/>
    </location>
</feature>
<dbReference type="GO" id="GO:0019172">
    <property type="term" value="F:glyoxalase III activity"/>
    <property type="evidence" value="ECO:0007669"/>
    <property type="project" value="TreeGrafter"/>
</dbReference>
<accession>A0A4S8HUA6</accession>
<comment type="similarity">
    <text evidence="3">Belongs to the peptidase C56 family. HSP31-like subfamily.</text>
</comment>
<keyword evidence="1" id="KW-0346">Stress response</keyword>
<dbReference type="SUPFAM" id="SSF52317">
    <property type="entry name" value="Class I glutamine amidotransferase-like"/>
    <property type="match status" value="1"/>
</dbReference>
<evidence type="ECO:0000256" key="4">
    <source>
        <dbReference type="SAM" id="SignalP"/>
    </source>
</evidence>
<dbReference type="AlphaFoldDB" id="A0A4S8HUA6"/>
<comment type="caution">
    <text evidence="6">The sequence shown here is derived from an EMBL/GenBank/DDBJ whole genome shotgun (WGS) entry which is preliminary data.</text>
</comment>
<reference evidence="6 7" key="1">
    <citation type="submission" date="2019-04" db="EMBL/GenBank/DDBJ databases">
        <title>Niastella caeni sp. nov., isolated from activated sludge.</title>
        <authorList>
            <person name="Sheng M."/>
        </authorList>
    </citation>
    <scope>NUCLEOTIDE SEQUENCE [LARGE SCALE GENOMIC DNA]</scope>
    <source>
        <strain evidence="6 7">HX-2-15</strain>
    </source>
</reference>
<dbReference type="Proteomes" id="UP000306918">
    <property type="component" value="Unassembled WGS sequence"/>
</dbReference>
<dbReference type="RefSeq" id="WP_136577350.1">
    <property type="nucleotide sequence ID" value="NZ_STFF01000003.1"/>
</dbReference>